<dbReference type="InterPro" id="IPR011008">
    <property type="entry name" value="Dimeric_a/b-barrel"/>
</dbReference>
<organism evidence="2 3">
    <name type="scientific">Symbiobacterium terraclitae</name>
    <dbReference type="NCBI Taxonomy" id="557451"/>
    <lineage>
        <taxon>Bacteria</taxon>
        <taxon>Bacillati</taxon>
        <taxon>Bacillota</taxon>
        <taxon>Clostridia</taxon>
        <taxon>Eubacteriales</taxon>
        <taxon>Symbiobacteriaceae</taxon>
        <taxon>Symbiobacterium</taxon>
    </lineage>
</organism>
<dbReference type="Proteomes" id="UP001519289">
    <property type="component" value="Unassembled WGS sequence"/>
</dbReference>
<dbReference type="Gene3D" id="3.30.70.100">
    <property type="match status" value="1"/>
</dbReference>
<dbReference type="RefSeq" id="WP_209466204.1">
    <property type="nucleotide sequence ID" value="NZ_JAGGLG010000009.1"/>
</dbReference>
<gene>
    <name evidence="2" type="ORF">J2Z79_001469</name>
</gene>
<protein>
    <submittedName>
        <fullName evidence="2">Uncharacterized protein (TIGR02118 family)</fullName>
    </submittedName>
</protein>
<dbReference type="EMBL" id="JAGGLG010000009">
    <property type="protein sequence ID" value="MBP2018070.1"/>
    <property type="molecule type" value="Genomic_DNA"/>
</dbReference>
<keyword evidence="3" id="KW-1185">Reference proteome</keyword>
<dbReference type="NCBIfam" id="TIGR02118">
    <property type="entry name" value="EthD family reductase"/>
    <property type="match status" value="1"/>
</dbReference>
<dbReference type="InterPro" id="IPR009799">
    <property type="entry name" value="EthD_dom"/>
</dbReference>
<evidence type="ECO:0000313" key="2">
    <source>
        <dbReference type="EMBL" id="MBP2018070.1"/>
    </source>
</evidence>
<sequence length="111" mass="12673">MYKLVVLYRKPEIPLAEFDRRYGEHLELVSRVPGLRRVEVARFVEAPWGAPDLFQLAELYFDDRKALDAALHSPEMAAAGQQLRSFAKGLFTMYYAEVTAGEERGGEEHDV</sequence>
<proteinExistence type="predicted"/>
<name>A0ABS4JRD1_9FIRM</name>
<dbReference type="SUPFAM" id="SSF54909">
    <property type="entry name" value="Dimeric alpha+beta barrel"/>
    <property type="match status" value="1"/>
</dbReference>
<evidence type="ECO:0000313" key="3">
    <source>
        <dbReference type="Proteomes" id="UP001519289"/>
    </source>
</evidence>
<reference evidence="2 3" key="1">
    <citation type="submission" date="2021-03" db="EMBL/GenBank/DDBJ databases">
        <title>Genomic Encyclopedia of Type Strains, Phase IV (KMG-IV): sequencing the most valuable type-strain genomes for metagenomic binning, comparative biology and taxonomic classification.</title>
        <authorList>
            <person name="Goeker M."/>
        </authorList>
    </citation>
    <scope>NUCLEOTIDE SEQUENCE [LARGE SCALE GENOMIC DNA]</scope>
    <source>
        <strain evidence="2 3">DSM 27138</strain>
    </source>
</reference>
<comment type="caution">
    <text evidence="2">The sequence shown here is derived from an EMBL/GenBank/DDBJ whole genome shotgun (WGS) entry which is preliminary data.</text>
</comment>
<feature type="domain" description="EthD" evidence="1">
    <location>
        <begin position="10"/>
        <end position="79"/>
    </location>
</feature>
<dbReference type="Pfam" id="PF07110">
    <property type="entry name" value="EthD"/>
    <property type="match status" value="1"/>
</dbReference>
<evidence type="ECO:0000259" key="1">
    <source>
        <dbReference type="Pfam" id="PF07110"/>
    </source>
</evidence>
<accession>A0ABS4JRD1</accession>